<evidence type="ECO:0000256" key="1">
    <source>
        <dbReference type="PROSITE-ProRule" id="PRU00339"/>
    </source>
</evidence>
<sequence>MVILVMAFGFIFSCSSTSHFERAETYRAENNLTEALRAANQAVANNPDDAEAHLFIAEVVAELSKNFSPKDRKPLYRDMVKAADNARTAATEETHNEINRRADEILESRRQVEDQGAQTILSSNETLGEENRRAAIAHLENNRILSPEDNRIYETLFELYYELDDFEAATETLAAMYEAGFASSRHITTLGFLYYQSGQYEEAVPFLSRSWNDGAGLINSGRGLANALTKLGRQDEAAEILERLSRLDGQTVESKLAYGRVLAETGFAQLQEILALSPGNTSQAGELYAAAMETFSRAEVEMEAAYVLNQDHLLTNKTIGIWHRNLAFMLREIYELQPELSGTERQQQLEEHFYQSLNYLEFVTEQNPADTQTWAAMADVYEALSMFEEAEAARAQAGTL</sequence>
<evidence type="ECO:0000313" key="3">
    <source>
        <dbReference type="Proteomes" id="UP000254808"/>
    </source>
</evidence>
<dbReference type="PANTHER" id="PTHR12558">
    <property type="entry name" value="CELL DIVISION CYCLE 16,23,27"/>
    <property type="match status" value="1"/>
</dbReference>
<dbReference type="AlphaFoldDB" id="A0A345UI60"/>
<keyword evidence="3" id="KW-1185">Reference proteome</keyword>
<organism evidence="2 3">
    <name type="scientific">Cyclonatronum proteinivorum</name>
    <dbReference type="NCBI Taxonomy" id="1457365"/>
    <lineage>
        <taxon>Bacteria</taxon>
        <taxon>Pseudomonadati</taxon>
        <taxon>Balneolota</taxon>
        <taxon>Balneolia</taxon>
        <taxon>Balneolales</taxon>
        <taxon>Cyclonatronaceae</taxon>
        <taxon>Cyclonatronum</taxon>
    </lineage>
</organism>
<dbReference type="InterPro" id="IPR019734">
    <property type="entry name" value="TPR_rpt"/>
</dbReference>
<gene>
    <name evidence="2" type="ORF">CYPRO_0885</name>
</gene>
<dbReference type="Pfam" id="PF13428">
    <property type="entry name" value="TPR_14"/>
    <property type="match status" value="1"/>
</dbReference>
<dbReference type="PANTHER" id="PTHR12558:SF13">
    <property type="entry name" value="CELL DIVISION CYCLE PROTEIN 27 HOMOLOG"/>
    <property type="match status" value="1"/>
</dbReference>
<name>A0A345UI60_9BACT</name>
<protein>
    <submittedName>
        <fullName evidence="2">Tetratricopeptide repeat-containing protein</fullName>
    </submittedName>
</protein>
<reference evidence="2 3" key="1">
    <citation type="submission" date="2018-03" db="EMBL/GenBank/DDBJ databases">
        <title>Phenotypic and genomic properties of Cyclonatronum proteinivorum gen. nov., sp. nov., a haloalkaliphilic bacteroidete from soda lakes possessing Na+-translocating rhodopsin.</title>
        <authorList>
            <person name="Toshchakov S.V."/>
            <person name="Korzhenkov A."/>
            <person name="Samarov N.I."/>
            <person name="Kublanov I.V."/>
            <person name="Muntyan M.S."/>
            <person name="Sorokin D.Y."/>
        </authorList>
    </citation>
    <scope>NUCLEOTIDE SEQUENCE [LARGE SCALE GENOMIC DNA]</scope>
    <source>
        <strain evidence="2 3">Omega</strain>
    </source>
</reference>
<dbReference type="PROSITE" id="PS50005">
    <property type="entry name" value="TPR"/>
    <property type="match status" value="1"/>
</dbReference>
<dbReference type="SUPFAM" id="SSF48452">
    <property type="entry name" value="TPR-like"/>
    <property type="match status" value="1"/>
</dbReference>
<dbReference type="Proteomes" id="UP000254808">
    <property type="component" value="Chromosome"/>
</dbReference>
<dbReference type="KEGG" id="cprv:CYPRO_0885"/>
<feature type="repeat" description="TPR" evidence="1">
    <location>
        <begin position="16"/>
        <end position="49"/>
    </location>
</feature>
<proteinExistence type="predicted"/>
<evidence type="ECO:0000313" key="2">
    <source>
        <dbReference type="EMBL" id="AXJ00162.1"/>
    </source>
</evidence>
<accession>A0A345UI60</accession>
<keyword evidence="1" id="KW-0802">TPR repeat</keyword>
<dbReference type="InterPro" id="IPR011990">
    <property type="entry name" value="TPR-like_helical_dom_sf"/>
</dbReference>
<dbReference type="EMBL" id="CP027806">
    <property type="protein sequence ID" value="AXJ00162.1"/>
    <property type="molecule type" value="Genomic_DNA"/>
</dbReference>
<dbReference type="Gene3D" id="1.25.40.10">
    <property type="entry name" value="Tetratricopeptide repeat domain"/>
    <property type="match status" value="3"/>
</dbReference>